<dbReference type="Gene3D" id="3.30.70.330">
    <property type="match status" value="3"/>
</dbReference>
<dbReference type="Proteomes" id="UP000000709">
    <property type="component" value="Unassembled WGS sequence"/>
</dbReference>
<evidence type="ECO:0000256" key="3">
    <source>
        <dbReference type="SAM" id="MobiDB-lite"/>
    </source>
</evidence>
<dbReference type="OrthoDB" id="1049195at2759"/>
<evidence type="ECO:0000256" key="1">
    <source>
        <dbReference type="ARBA" id="ARBA00022884"/>
    </source>
</evidence>
<evidence type="ECO:0000313" key="6">
    <source>
        <dbReference type="Proteomes" id="UP000000709"/>
    </source>
</evidence>
<feature type="compositionally biased region" description="Basic and acidic residues" evidence="3">
    <location>
        <begin position="39"/>
        <end position="87"/>
    </location>
</feature>
<dbReference type="GO" id="GO:0005634">
    <property type="term" value="C:nucleus"/>
    <property type="evidence" value="ECO:0007669"/>
    <property type="project" value="TreeGrafter"/>
</dbReference>
<dbReference type="SMART" id="SM00360">
    <property type="entry name" value="RRM"/>
    <property type="match status" value="3"/>
</dbReference>
<dbReference type="PANTHER" id="PTHR48025">
    <property type="entry name" value="OS02G0815200 PROTEIN"/>
    <property type="match status" value="1"/>
</dbReference>
<proteinExistence type="predicted"/>
<dbReference type="InterPro" id="IPR000504">
    <property type="entry name" value="RRM_dom"/>
</dbReference>
<feature type="compositionally biased region" description="Low complexity" evidence="3">
    <location>
        <begin position="29"/>
        <end position="38"/>
    </location>
</feature>
<feature type="compositionally biased region" description="Basic and acidic residues" evidence="3">
    <location>
        <begin position="8"/>
        <end position="24"/>
    </location>
</feature>
<evidence type="ECO:0000256" key="2">
    <source>
        <dbReference type="PROSITE-ProRule" id="PRU00176"/>
    </source>
</evidence>
<sequence>MEGMDIDDYSRDRSRSPVRERSDNNDVESSAASTTSSYSRRDYSYRSDRSGYGNERRGGGRRDHGSYDRHDRGRRDYGRGRSRDYSSRAEYSSGGTSDESYRAKTERNYDNSIFIGNIPFDCSDKDVADIFSKDFTIVRSDIVTNRGRSRGMATIEFNNKEDVRSAIEKFDRSEYRGREIFVRQDYPPPEKKEEFRERRETYDNRRDKSYESRRRDQHQQHQQSSKPGCEIFVGNLPFSINWQALKDLMRKAGDVIRADVRMDNWGKSRGFGTVVFGTEEEANKAVEMFQGYEIEGRKLDTRPGRNQSSASNGSNTSDRSSYRERERASSQPVVKPSEFTDGVTAGGERSDTIYVSNLPFATQNDDLFELFETVGRTTKAEIILDPITGRPSGNAVVQFELAELSDNAIENLNNYLYGGRNIQISYAKRPEQV</sequence>
<dbReference type="SUPFAM" id="SSF54928">
    <property type="entry name" value="RNA-binding domain, RBD"/>
    <property type="match status" value="3"/>
</dbReference>
<protein>
    <recommendedName>
        <fullName evidence="4">RRM domain-containing protein</fullName>
    </recommendedName>
</protein>
<organism evidence="6">
    <name type="scientific">Spathaspora passalidarum (strain NRRL Y-27907 / 11-Y1)</name>
    <dbReference type="NCBI Taxonomy" id="619300"/>
    <lineage>
        <taxon>Eukaryota</taxon>
        <taxon>Fungi</taxon>
        <taxon>Dikarya</taxon>
        <taxon>Ascomycota</taxon>
        <taxon>Saccharomycotina</taxon>
        <taxon>Pichiomycetes</taxon>
        <taxon>Debaryomycetaceae</taxon>
        <taxon>Spathaspora</taxon>
    </lineage>
</organism>
<feature type="domain" description="RRM" evidence="4">
    <location>
        <begin position="111"/>
        <end position="187"/>
    </location>
</feature>
<dbReference type="InterPro" id="IPR035979">
    <property type="entry name" value="RBD_domain_sf"/>
</dbReference>
<dbReference type="EMBL" id="GL996506">
    <property type="protein sequence ID" value="EGW30197.1"/>
    <property type="molecule type" value="Genomic_DNA"/>
</dbReference>
<dbReference type="InterPro" id="IPR012677">
    <property type="entry name" value="Nucleotide-bd_a/b_plait_sf"/>
</dbReference>
<feature type="region of interest" description="Disordered" evidence="3">
    <location>
        <begin position="296"/>
        <end position="346"/>
    </location>
</feature>
<evidence type="ECO:0000313" key="5">
    <source>
        <dbReference type="EMBL" id="EGW30197.1"/>
    </source>
</evidence>
<feature type="domain" description="RRM" evidence="4">
    <location>
        <begin position="351"/>
        <end position="429"/>
    </location>
</feature>
<dbReference type="InterPro" id="IPR050502">
    <property type="entry name" value="Euk_RNA-bind_prot"/>
</dbReference>
<feature type="compositionally biased region" description="Polar residues" evidence="3">
    <location>
        <begin position="89"/>
        <end position="98"/>
    </location>
</feature>
<dbReference type="Pfam" id="PF00076">
    <property type="entry name" value="RRM_1"/>
    <property type="match status" value="3"/>
</dbReference>
<feature type="region of interest" description="Disordered" evidence="3">
    <location>
        <begin position="1"/>
        <end position="103"/>
    </location>
</feature>
<dbReference type="FunFam" id="3.30.70.330:FF:000362">
    <property type="entry name" value="GBP2p Poly(A+) RNA-binding protein"/>
    <property type="match status" value="1"/>
</dbReference>
<dbReference type="OMA" id="TNAADAW"/>
<dbReference type="GO" id="GO:0003729">
    <property type="term" value="F:mRNA binding"/>
    <property type="evidence" value="ECO:0007669"/>
    <property type="project" value="TreeGrafter"/>
</dbReference>
<feature type="compositionally biased region" description="Polar residues" evidence="3">
    <location>
        <begin position="304"/>
        <end position="316"/>
    </location>
</feature>
<dbReference type="AlphaFoldDB" id="G3AVN2"/>
<name>G3AVN2_SPAPN</name>
<dbReference type="FunCoup" id="G3AVN2">
    <property type="interactions" value="710"/>
</dbReference>
<dbReference type="RefSeq" id="XP_007377963.1">
    <property type="nucleotide sequence ID" value="XM_007377901.1"/>
</dbReference>
<dbReference type="PROSITE" id="PS50102">
    <property type="entry name" value="RRM"/>
    <property type="match status" value="3"/>
</dbReference>
<feature type="domain" description="RRM" evidence="4">
    <location>
        <begin position="229"/>
        <end position="306"/>
    </location>
</feature>
<dbReference type="eggNOG" id="KOG0118">
    <property type="taxonomic scope" value="Eukaryota"/>
</dbReference>
<reference evidence="5 6" key="1">
    <citation type="journal article" date="2011" name="Proc. Natl. Acad. Sci. U.S.A.">
        <title>Comparative genomics of xylose-fermenting fungi for enhanced biofuel production.</title>
        <authorList>
            <person name="Wohlbach D.J."/>
            <person name="Kuo A."/>
            <person name="Sato T.K."/>
            <person name="Potts K.M."/>
            <person name="Salamov A.A."/>
            <person name="LaButti K.M."/>
            <person name="Sun H."/>
            <person name="Clum A."/>
            <person name="Pangilinan J.L."/>
            <person name="Lindquist E.A."/>
            <person name="Lucas S."/>
            <person name="Lapidus A."/>
            <person name="Jin M."/>
            <person name="Gunawan C."/>
            <person name="Balan V."/>
            <person name="Dale B.E."/>
            <person name="Jeffries T.W."/>
            <person name="Zinkel R."/>
            <person name="Barry K.W."/>
            <person name="Grigoriev I.V."/>
            <person name="Gasch A.P."/>
        </authorList>
    </citation>
    <scope>NUCLEOTIDE SEQUENCE [LARGE SCALE GENOMIC DNA]</scope>
    <source>
        <strain evidence="6">NRRL Y-27907 / 11-Y1</strain>
    </source>
</reference>
<feature type="region of interest" description="Disordered" evidence="3">
    <location>
        <begin position="186"/>
        <end position="230"/>
    </location>
</feature>
<gene>
    <name evidence="5" type="ORF">SPAPADRAFT_63810</name>
</gene>
<dbReference type="InParanoid" id="G3AVN2"/>
<evidence type="ECO:0000259" key="4">
    <source>
        <dbReference type="PROSITE" id="PS50102"/>
    </source>
</evidence>
<dbReference type="KEGG" id="spaa:SPAPADRAFT_63810"/>
<dbReference type="GeneID" id="18874926"/>
<accession>G3AVN2</accession>
<keyword evidence="1 2" id="KW-0694">RNA-binding</keyword>
<keyword evidence="6" id="KW-1185">Reference proteome</keyword>
<feature type="compositionally biased region" description="Basic and acidic residues" evidence="3">
    <location>
        <begin position="186"/>
        <end position="219"/>
    </location>
</feature>
<dbReference type="PANTHER" id="PTHR48025:SF1">
    <property type="entry name" value="RRM DOMAIN-CONTAINING PROTEIN"/>
    <property type="match status" value="1"/>
</dbReference>
<dbReference type="STRING" id="619300.G3AVN2"/>
<dbReference type="HOGENOM" id="CLU_026447_2_0_1"/>